<reference evidence="3" key="1">
    <citation type="submission" date="2013-06" db="EMBL/GenBank/DDBJ databases">
        <authorList>
            <person name="Zhao Q."/>
        </authorList>
    </citation>
    <scope>NUCLEOTIDE SEQUENCE</scope>
    <source>
        <strain evidence="3">cv. W1943</strain>
    </source>
</reference>
<name>A0A0E0P8N0_ORYRU</name>
<evidence type="ECO:0000313" key="3">
    <source>
        <dbReference type="Proteomes" id="UP000008022"/>
    </source>
</evidence>
<evidence type="ECO:0000313" key="2">
    <source>
        <dbReference type="EnsemblPlants" id="ORUFI04G12530.1"/>
    </source>
</evidence>
<feature type="region of interest" description="Disordered" evidence="1">
    <location>
        <begin position="1"/>
        <end position="22"/>
    </location>
</feature>
<evidence type="ECO:0008006" key="4">
    <source>
        <dbReference type="Google" id="ProtNLM"/>
    </source>
</evidence>
<keyword evidence="3" id="KW-1185">Reference proteome</keyword>
<proteinExistence type="predicted"/>
<organism evidence="2 3">
    <name type="scientific">Oryza rufipogon</name>
    <name type="common">Brownbeard rice</name>
    <name type="synonym">Asian wild rice</name>
    <dbReference type="NCBI Taxonomy" id="4529"/>
    <lineage>
        <taxon>Eukaryota</taxon>
        <taxon>Viridiplantae</taxon>
        <taxon>Streptophyta</taxon>
        <taxon>Embryophyta</taxon>
        <taxon>Tracheophyta</taxon>
        <taxon>Spermatophyta</taxon>
        <taxon>Magnoliopsida</taxon>
        <taxon>Liliopsida</taxon>
        <taxon>Poales</taxon>
        <taxon>Poaceae</taxon>
        <taxon>BOP clade</taxon>
        <taxon>Oryzoideae</taxon>
        <taxon>Oryzeae</taxon>
        <taxon>Oryzinae</taxon>
        <taxon>Oryza</taxon>
    </lineage>
</organism>
<dbReference type="Gramene" id="ORUFI04G12530.1">
    <property type="protein sequence ID" value="ORUFI04G12530.1"/>
    <property type="gene ID" value="ORUFI04G12530"/>
</dbReference>
<accession>A0A0E0P8N0</accession>
<evidence type="ECO:0000256" key="1">
    <source>
        <dbReference type="SAM" id="MobiDB-lite"/>
    </source>
</evidence>
<protein>
    <recommendedName>
        <fullName evidence="4">DUF834 domain-containing protein</fullName>
    </recommendedName>
</protein>
<dbReference type="AlphaFoldDB" id="A0A0E0P8N0"/>
<dbReference type="HOGENOM" id="CLU_2458697_0_0_1"/>
<sequence>MTAALGDGERKRHGEAALPDPESAARIWREGCPEPAAARAGAAGRRGGGVRLCRAGEGEAVAWPYGGKGGMAWPCGDGGAAVRKRRRRR</sequence>
<reference evidence="2" key="2">
    <citation type="submission" date="2015-06" db="UniProtKB">
        <authorList>
            <consortium name="EnsemblPlants"/>
        </authorList>
    </citation>
    <scope>IDENTIFICATION</scope>
</reference>
<dbReference type="EnsemblPlants" id="ORUFI04G12530.1">
    <property type="protein sequence ID" value="ORUFI04G12530.1"/>
    <property type="gene ID" value="ORUFI04G12530"/>
</dbReference>
<dbReference type="Proteomes" id="UP000008022">
    <property type="component" value="Unassembled WGS sequence"/>
</dbReference>